<dbReference type="GO" id="GO:0043338">
    <property type="term" value="F:CDP-2,3-bis-(O-geranylgeranyl)-sn-glycerol synthase activity"/>
    <property type="evidence" value="ECO:0007669"/>
    <property type="project" value="UniProtKB-EC"/>
</dbReference>
<comment type="catalytic activity">
    <reaction evidence="11">
        <text>2,3-bis-O-(geranylgeranyl)-sn-glycerol 1-phosphate + CTP + H(+) = CDP-2,3-bis-O-(geranylgeranyl)-sn-glycerol + diphosphate</text>
        <dbReference type="Rhea" id="RHEA:25690"/>
        <dbReference type="ChEBI" id="CHEBI:15378"/>
        <dbReference type="ChEBI" id="CHEBI:33019"/>
        <dbReference type="ChEBI" id="CHEBI:37563"/>
        <dbReference type="ChEBI" id="CHEBI:58837"/>
        <dbReference type="ChEBI" id="CHEBI:58838"/>
        <dbReference type="EC" id="2.7.7.67"/>
    </reaction>
</comment>
<evidence type="ECO:0000256" key="8">
    <source>
        <dbReference type="ARBA" id="ARBA00023136"/>
    </source>
</evidence>
<evidence type="ECO:0000256" key="4">
    <source>
        <dbReference type="ARBA" id="ARBA00022692"/>
    </source>
</evidence>
<dbReference type="HAMAP" id="MF_01117">
    <property type="entry name" value="CDP_archaeol_synth"/>
    <property type="match status" value="1"/>
</dbReference>
<dbReference type="PANTHER" id="PTHR39650">
    <property type="entry name" value="CDP-ARCHAEOL SYNTHASE"/>
    <property type="match status" value="1"/>
</dbReference>
<evidence type="ECO:0000256" key="2">
    <source>
        <dbReference type="ARBA" id="ARBA00022516"/>
    </source>
</evidence>
<proteinExistence type="inferred from homology"/>
<evidence type="ECO:0000256" key="6">
    <source>
        <dbReference type="ARBA" id="ARBA00022989"/>
    </source>
</evidence>
<dbReference type="UniPathway" id="UPA00940"/>
<dbReference type="PANTHER" id="PTHR39650:SF1">
    <property type="entry name" value="CDP-ARCHAEOL SYNTHASE"/>
    <property type="match status" value="1"/>
</dbReference>
<dbReference type="GO" id="GO:0046474">
    <property type="term" value="P:glycerophospholipid biosynthetic process"/>
    <property type="evidence" value="ECO:0007669"/>
    <property type="project" value="UniProtKB-UniRule"/>
</dbReference>
<comment type="similarity">
    <text evidence="11">Belongs to the CDP-archaeol synthase family.</text>
</comment>
<feature type="transmembrane region" description="Helical" evidence="11">
    <location>
        <begin position="6"/>
        <end position="33"/>
    </location>
</feature>
<keyword evidence="8 11" id="KW-0472">Membrane</keyword>
<gene>
    <name evidence="11" type="primary">carS</name>
    <name evidence="12" type="ORF">DPC56_03640</name>
</gene>
<organism evidence="12 13">
    <name type="scientific">Methanothermobacter tenebrarum</name>
    <dbReference type="NCBI Taxonomy" id="680118"/>
    <lineage>
        <taxon>Archaea</taxon>
        <taxon>Methanobacteriati</taxon>
        <taxon>Methanobacteriota</taxon>
        <taxon>Methanomada group</taxon>
        <taxon>Methanobacteria</taxon>
        <taxon>Methanobacteriales</taxon>
        <taxon>Methanobacteriaceae</taxon>
        <taxon>Methanothermobacter</taxon>
    </lineage>
</organism>
<comment type="cofactor">
    <cofactor evidence="11">
        <name>Mg(2+)</name>
        <dbReference type="ChEBI" id="CHEBI:18420"/>
    </cofactor>
</comment>
<dbReference type="RefSeq" id="WP_112093697.1">
    <property type="nucleotide sequence ID" value="NZ_QLOE01000003.1"/>
</dbReference>
<evidence type="ECO:0000256" key="9">
    <source>
        <dbReference type="ARBA" id="ARBA00023209"/>
    </source>
</evidence>
<dbReference type="Pfam" id="PF01864">
    <property type="entry name" value="CarS-like"/>
    <property type="match status" value="1"/>
</dbReference>
<evidence type="ECO:0000256" key="7">
    <source>
        <dbReference type="ARBA" id="ARBA00023098"/>
    </source>
</evidence>
<evidence type="ECO:0000256" key="5">
    <source>
        <dbReference type="ARBA" id="ARBA00022842"/>
    </source>
</evidence>
<evidence type="ECO:0000256" key="10">
    <source>
        <dbReference type="ARBA" id="ARBA00023264"/>
    </source>
</evidence>
<dbReference type="InterPro" id="IPR002726">
    <property type="entry name" value="CarS_archaea"/>
</dbReference>
<feature type="transmembrane region" description="Helical" evidence="11">
    <location>
        <begin position="116"/>
        <end position="136"/>
    </location>
</feature>
<name>A0A328PAX1_9EURY</name>
<evidence type="ECO:0000256" key="1">
    <source>
        <dbReference type="ARBA" id="ARBA00022475"/>
    </source>
</evidence>
<keyword evidence="3 11" id="KW-0808">Transferase</keyword>
<keyword evidence="7 11" id="KW-0443">Lipid metabolism</keyword>
<dbReference type="NCBIfam" id="NF003114">
    <property type="entry name" value="PRK04032.1"/>
    <property type="match status" value="1"/>
</dbReference>
<comment type="caution">
    <text evidence="12">The sequence shown here is derived from an EMBL/GenBank/DDBJ whole genome shotgun (WGS) entry which is preliminary data.</text>
</comment>
<keyword evidence="5 11" id="KW-0460">Magnesium</keyword>
<feature type="transmembrane region" description="Helical" evidence="11">
    <location>
        <begin position="54"/>
        <end position="74"/>
    </location>
</feature>
<keyword evidence="13" id="KW-1185">Reference proteome</keyword>
<feature type="transmembrane region" description="Helical" evidence="11">
    <location>
        <begin position="142"/>
        <end position="165"/>
    </location>
</feature>
<comment type="function">
    <text evidence="11">Catalyzes the formation of CDP-2,3-bis-(O-geranylgeranyl)-sn-glycerol (CDP-archaeol) from 2,3-bis-(O-geranylgeranyl)-sn-glycerol 1-phosphate (DGGGP) and CTP. This reaction is the third ether-bond-formation step in the biosynthesis of archaeal membrane lipids.</text>
</comment>
<sequence length="171" mass="18758">MEIDAINILSIVYVIYFMLPAYIANVSALVFGGGPPLDFGYHFIDKRRLIGDGVTWRGSIIGTLLGTLTGMIQGTLVDNMLYGILLGFLLALGAVIGDACGSFVKRRFNIERGRPAPILDQLDFAVGAMLFASIIVNFSWEMIIMILIITVILHLSANIIAYLIGVKDVWY</sequence>
<dbReference type="Proteomes" id="UP000249782">
    <property type="component" value="Unassembled WGS sequence"/>
</dbReference>
<keyword evidence="9 11" id="KW-0594">Phospholipid biosynthesis</keyword>
<dbReference type="GO" id="GO:0005886">
    <property type="term" value="C:plasma membrane"/>
    <property type="evidence" value="ECO:0007669"/>
    <property type="project" value="UniProtKB-SubCell"/>
</dbReference>
<dbReference type="EMBL" id="QLOE01000003">
    <property type="protein sequence ID" value="RAO79409.1"/>
    <property type="molecule type" value="Genomic_DNA"/>
</dbReference>
<keyword evidence="4 11" id="KW-0812">Transmembrane</keyword>
<comment type="pathway">
    <text evidence="11">Membrane lipid metabolism; glycerophospholipid metabolism.</text>
</comment>
<dbReference type="OrthoDB" id="45383at2157"/>
<dbReference type="AlphaFoldDB" id="A0A328PAX1"/>
<feature type="transmembrane region" description="Helical" evidence="11">
    <location>
        <begin position="80"/>
        <end position="104"/>
    </location>
</feature>
<dbReference type="InterPro" id="IPR032690">
    <property type="entry name" value="CarS"/>
</dbReference>
<dbReference type="EC" id="2.7.7.67" evidence="11"/>
<comment type="subcellular location">
    <subcellularLocation>
        <location evidence="11">Cell membrane</location>
        <topology evidence="11">Multi-pass membrane protein</topology>
    </subcellularLocation>
</comment>
<keyword evidence="10 11" id="KW-1208">Phospholipid metabolism</keyword>
<evidence type="ECO:0000256" key="3">
    <source>
        <dbReference type="ARBA" id="ARBA00022679"/>
    </source>
</evidence>
<evidence type="ECO:0000313" key="12">
    <source>
        <dbReference type="EMBL" id="RAO79409.1"/>
    </source>
</evidence>
<reference evidence="12 13" key="1">
    <citation type="submission" date="2018-06" db="EMBL/GenBank/DDBJ databases">
        <title>Draft genome sequence of hyperthermophilic methanogen Methanothermobacter tenebrarum sp. MCM-B 1447.</title>
        <authorList>
            <person name="Pore S.D."/>
            <person name="Dagar S."/>
            <person name="Dhakephalkar P.K."/>
        </authorList>
    </citation>
    <scope>NUCLEOTIDE SEQUENCE [LARGE SCALE GENOMIC DNA]</scope>
    <source>
        <strain evidence="12 13">MCM B 1447</strain>
    </source>
</reference>
<keyword evidence="12" id="KW-0548">Nucleotidyltransferase</keyword>
<evidence type="ECO:0000313" key="13">
    <source>
        <dbReference type="Proteomes" id="UP000249782"/>
    </source>
</evidence>
<evidence type="ECO:0000256" key="11">
    <source>
        <dbReference type="HAMAP-Rule" id="MF_01117"/>
    </source>
</evidence>
<keyword evidence="6 11" id="KW-1133">Transmembrane helix</keyword>
<keyword evidence="1 11" id="KW-1003">Cell membrane</keyword>
<protein>
    <recommendedName>
        <fullName evidence="11">CDP-archaeol synthase</fullName>
        <ecNumber evidence="11">2.7.7.67</ecNumber>
    </recommendedName>
    <alternativeName>
        <fullName evidence="11">CDP-2,3-bis-(O-geranylgeranyl)-sn-glycerol synthase</fullName>
    </alternativeName>
</protein>
<accession>A0A328PAX1</accession>
<keyword evidence="2 11" id="KW-0444">Lipid biosynthesis</keyword>